<name>A0A4S9LB87_AURPU</name>
<dbReference type="AlphaFoldDB" id="A0A4S9LB87"/>
<dbReference type="Proteomes" id="UP000306584">
    <property type="component" value="Unassembled WGS sequence"/>
</dbReference>
<feature type="transmembrane region" description="Helical" evidence="1">
    <location>
        <begin position="92"/>
        <end position="114"/>
    </location>
</feature>
<dbReference type="PANTHER" id="PTHR37576:SF2">
    <property type="entry name" value="DEFECT AT LOW TEMPERATURE PROTEIN 1"/>
    <property type="match status" value="1"/>
</dbReference>
<evidence type="ECO:0000313" key="3">
    <source>
        <dbReference type="Proteomes" id="UP000306584"/>
    </source>
</evidence>
<dbReference type="InterPro" id="IPR021514">
    <property type="entry name" value="DUF3176"/>
</dbReference>
<feature type="transmembrane region" description="Helical" evidence="1">
    <location>
        <begin position="145"/>
        <end position="166"/>
    </location>
</feature>
<keyword evidence="1" id="KW-1133">Transmembrane helix</keyword>
<feature type="transmembrane region" description="Helical" evidence="1">
    <location>
        <begin position="526"/>
        <end position="548"/>
    </location>
</feature>
<dbReference type="Pfam" id="PF11374">
    <property type="entry name" value="DUF3176"/>
    <property type="match status" value="1"/>
</dbReference>
<gene>
    <name evidence="2" type="ORF">D6D01_04687</name>
</gene>
<reference evidence="2 3" key="1">
    <citation type="submission" date="2018-10" db="EMBL/GenBank/DDBJ databases">
        <title>Fifty Aureobasidium pullulans genomes reveal a recombining polyextremotolerant generalist.</title>
        <authorList>
            <person name="Gostincar C."/>
            <person name="Turk M."/>
            <person name="Zajc J."/>
            <person name="Gunde-Cimerman N."/>
        </authorList>
    </citation>
    <scope>NUCLEOTIDE SEQUENCE [LARGE SCALE GENOMIC DNA]</scope>
    <source>
        <strain evidence="2 3">EXF-6604</strain>
    </source>
</reference>
<organism evidence="2 3">
    <name type="scientific">Aureobasidium pullulans</name>
    <name type="common">Black yeast</name>
    <name type="synonym">Pullularia pullulans</name>
    <dbReference type="NCBI Taxonomy" id="5580"/>
    <lineage>
        <taxon>Eukaryota</taxon>
        <taxon>Fungi</taxon>
        <taxon>Dikarya</taxon>
        <taxon>Ascomycota</taxon>
        <taxon>Pezizomycotina</taxon>
        <taxon>Dothideomycetes</taxon>
        <taxon>Dothideomycetidae</taxon>
        <taxon>Dothideales</taxon>
        <taxon>Saccotheciaceae</taxon>
        <taxon>Aureobasidium</taxon>
    </lineage>
</organism>
<evidence type="ECO:0000313" key="2">
    <source>
        <dbReference type="EMBL" id="THY25964.1"/>
    </source>
</evidence>
<dbReference type="EMBL" id="QZBD01000160">
    <property type="protein sequence ID" value="THY25964.1"/>
    <property type="molecule type" value="Genomic_DNA"/>
</dbReference>
<comment type="caution">
    <text evidence="2">The sequence shown here is derived from an EMBL/GenBank/DDBJ whole genome shotgun (WGS) entry which is preliminary data.</text>
</comment>
<accession>A0A4S9LB87</accession>
<proteinExistence type="predicted"/>
<protein>
    <submittedName>
        <fullName evidence="2">Uncharacterized protein</fullName>
    </submittedName>
</protein>
<sequence length="627" mass="69091">MSLPPSSNHFYIMQTGKEAPYTHTVSVESEERAFPDPQWKTGVRARFPWMGFAALFTVLICAVSAVVVLLVSDGKSQLHWHEKIAPNVLLSGFNSIANICFGVAIGNGVAITWWRQALKGATIKDLHRSWTFSSSIKDIVLGGKYFNFIALAALAAKLTIIDSMLLQRATTTVISQDPGHNVTVQSYHNNTMPLTGVFGDRSAEITYLNTWFNQDAETWYRTGGVFQNSYTRCNGTCLFDIEGTGFEIDCNTEELPMDYGAAAIQDVDQLVHGFINETVDYNMLNIAFEPVYGLTGIDGDYSRIIMNITSTTANQAENTTFGSACPGTITQHSCVLRPAIIRYPVTIEDNTQNSVKNPATNAVSNLYLGYNSTSFGGQVSSGGSLEYNATRKQQDDFVVMGYKDVLEDRLRTGDQSSVIGGVAKALNHYLAGSSSMYFGGAIGFVLTQNGSAEGRWNKMAGTFAGCDFQYEDPLNFVIQQINSMMFTLAVDPWVMNGENNNYTTGITNFTAIQYGTSIHYKTHRAYMYGAVASMIVCILCVLPSYYGYWQLGRDVTLGPFEIANAFRAPVLDHPAVANAGVKDLIREVGQREVKYGEMVHNEAPGRLAIAEPDAVRRVHPKINDRRW</sequence>
<dbReference type="PANTHER" id="PTHR37576">
    <property type="entry name" value="DEFECT AT LOW TEMPERATURE PROTEIN 1"/>
    <property type="match status" value="1"/>
</dbReference>
<keyword evidence="1" id="KW-0472">Membrane</keyword>
<evidence type="ECO:0000256" key="1">
    <source>
        <dbReference type="SAM" id="Phobius"/>
    </source>
</evidence>
<keyword evidence="1" id="KW-0812">Transmembrane</keyword>
<feature type="transmembrane region" description="Helical" evidence="1">
    <location>
        <begin position="49"/>
        <end position="72"/>
    </location>
</feature>